<evidence type="ECO:0000313" key="2">
    <source>
        <dbReference type="Proteomes" id="UP001212997"/>
    </source>
</evidence>
<dbReference type="EMBL" id="JANAWD010000186">
    <property type="protein sequence ID" value="KAJ3484526.1"/>
    <property type="molecule type" value="Genomic_DNA"/>
</dbReference>
<dbReference type="AlphaFoldDB" id="A0AAD5V824"/>
<keyword evidence="2" id="KW-1185">Reference proteome</keyword>
<sequence length="575" mass="63323">MVLPHPGLHYIPSYPGDPKYSDVLNYDRIFHSYSTVGMCWYTDPSGHNRIPIQTDPSFRAMAMQHPSSYSMRISQGLLEEDKVLPGSRQLSPSRACPNEDDEKLLAHHLSASQKSPPPPRVKALRSYRQMKVSNCFTRVAVEADWILQHRTISDVTALKRPAYPTIHVPEDQSRTSSFTSQQTISFQHPERIENLQPQALRDALPGDYHNQTLKYPCASGAHRSNLYSRPSSGLVQSRRTSLFNSLRMVEHSSLHQVLQSDSNVILDTPFDIVSSPPPRLHSADSGFLSHVRSLGTFRATSPPSGPYLHDVSPMLPTLVLTCPTPLVSSSPVFVPRSPITFSKFASASSSGNHPSFATCSVPALPKCDKCGLTEFRSGTQCKECEEQWLACKIWYQANDGGRRQHLTEPYIKPAESNARNRCMMDALGVPGGSPSPMGLGIQFETGQRPARALRRFSHLGPSKTLSKSIGLGNVGLEIAVVGDTVVSFLKHAMARVHVLVTDGLRDDPDPRFVNSPCAASRQMDQAMISWSGPNRCQSDGCNRPSATIVQTQGYALKTNALEQVAAHVGYFVLRA</sequence>
<gene>
    <name evidence="1" type="ORF">NLI96_g5588</name>
</gene>
<protein>
    <submittedName>
        <fullName evidence="1">Uncharacterized protein</fullName>
    </submittedName>
</protein>
<accession>A0AAD5V824</accession>
<comment type="caution">
    <text evidence="1">The sequence shown here is derived from an EMBL/GenBank/DDBJ whole genome shotgun (WGS) entry which is preliminary data.</text>
</comment>
<name>A0AAD5V824_9APHY</name>
<evidence type="ECO:0000313" key="1">
    <source>
        <dbReference type="EMBL" id="KAJ3484526.1"/>
    </source>
</evidence>
<reference evidence="1" key="1">
    <citation type="submission" date="2022-07" db="EMBL/GenBank/DDBJ databases">
        <title>Genome Sequence of Physisporinus lineatus.</title>
        <authorList>
            <person name="Buettner E."/>
        </authorList>
    </citation>
    <scope>NUCLEOTIDE SEQUENCE</scope>
    <source>
        <strain evidence="1">VT162</strain>
    </source>
</reference>
<organism evidence="1 2">
    <name type="scientific">Meripilus lineatus</name>
    <dbReference type="NCBI Taxonomy" id="2056292"/>
    <lineage>
        <taxon>Eukaryota</taxon>
        <taxon>Fungi</taxon>
        <taxon>Dikarya</taxon>
        <taxon>Basidiomycota</taxon>
        <taxon>Agaricomycotina</taxon>
        <taxon>Agaricomycetes</taxon>
        <taxon>Polyporales</taxon>
        <taxon>Meripilaceae</taxon>
        <taxon>Meripilus</taxon>
    </lineage>
</organism>
<dbReference type="Proteomes" id="UP001212997">
    <property type="component" value="Unassembled WGS sequence"/>
</dbReference>
<proteinExistence type="predicted"/>